<keyword evidence="3" id="KW-0964">Secreted</keyword>
<dbReference type="PANTHER" id="PTHR15035">
    <property type="entry name" value="CORTICOLIBERIN/UROCORTIN"/>
    <property type="match status" value="1"/>
</dbReference>
<evidence type="ECO:0000256" key="5">
    <source>
        <dbReference type="ARBA" id="ARBA00022702"/>
    </source>
</evidence>
<reference evidence="10" key="3">
    <citation type="submission" date="2025-09" db="UniProtKB">
        <authorList>
            <consortium name="Ensembl"/>
        </authorList>
    </citation>
    <scope>IDENTIFICATION</scope>
</reference>
<gene>
    <name evidence="10" type="primary">CRH</name>
</gene>
<evidence type="ECO:0000256" key="2">
    <source>
        <dbReference type="ARBA" id="ARBA00009287"/>
    </source>
</evidence>
<sequence>AATEQTSACPGAAVLLGLTNPWLGGEWLQILPTSLANQLRGGPAGGSNDLGAGCNIAWEAAKPLYVFKRDTCSLPSTSWLSSLGCWPWYSAGAFSSVARAWARRGLAPFSASETPGQRCKPAGEGNISPAPGAGPETGGRRRRLIHSAPRTAARAAPSLGSAGSQPHRPGFERPCPDRLTPTRQVFSPRPAPSPPSSPRFCPQLQIRALIMKLQLLVSTGILLVALLPYHECRALGKSPPAAAGAPLPPDFLQPPPSLPVLLRMGEEYFLRLGNLNKSPAASFFASSSSSRLPPGAPATNFFRAAVQQLQQLPERSLESAAGPGEGEAESLPREAMEREKRSEEPPISLDLTFHLLREVLEMARAEQLAQQAHSNRKLMEIIGK</sequence>
<dbReference type="AlphaFoldDB" id="A0A8C3IBF4"/>
<dbReference type="Gene3D" id="6.10.250.1920">
    <property type="match status" value="1"/>
</dbReference>
<dbReference type="Proteomes" id="UP000694380">
    <property type="component" value="Chromosome 2"/>
</dbReference>
<dbReference type="GO" id="GO:0017045">
    <property type="term" value="F:corticotropin-releasing hormone activity"/>
    <property type="evidence" value="ECO:0007669"/>
    <property type="project" value="TreeGrafter"/>
</dbReference>
<dbReference type="GeneTree" id="ENSGT00940000154473"/>
<evidence type="ECO:0000256" key="7">
    <source>
        <dbReference type="ARBA" id="ARBA00022815"/>
    </source>
</evidence>
<reference evidence="10" key="2">
    <citation type="submission" date="2025-08" db="UniProtKB">
        <authorList>
            <consortium name="Ensembl"/>
        </authorList>
    </citation>
    <scope>IDENTIFICATION</scope>
</reference>
<name>A0A8C3IBF4_CHRPI</name>
<dbReference type="PANTHER" id="PTHR15035:SF9">
    <property type="entry name" value="CORTICOLIBERIN"/>
    <property type="match status" value="1"/>
</dbReference>
<evidence type="ECO:0000313" key="10">
    <source>
        <dbReference type="Ensembl" id="ENSCPBP00000030371.1"/>
    </source>
</evidence>
<dbReference type="InterPro" id="IPR000187">
    <property type="entry name" value="CRF"/>
</dbReference>
<dbReference type="PRINTS" id="PR01612">
    <property type="entry name" value="CRFFAMILY"/>
</dbReference>
<proteinExistence type="inferred from homology"/>
<feature type="domain" description="Corticotropin-releasing factor" evidence="9">
    <location>
        <begin position="343"/>
        <end position="382"/>
    </location>
</feature>
<keyword evidence="4" id="KW-0165">Cleavage on pair of basic residues</keyword>
<reference evidence="10" key="1">
    <citation type="journal article" date="2015" name="Genome Biol. Evol.">
        <title>Physical Mapping and Refinement of the Painted Turtle Genome (Chrysemys picta) Inform Amniote Genome Evolution and Challenge Turtle-Bird Chromosomal Conservation.</title>
        <authorList>
            <person name="Badenhorst D."/>
            <person name="Hillier L.W."/>
            <person name="Literman R."/>
            <person name="Montiel E.E."/>
            <person name="Radhakrishnan S."/>
            <person name="Shen Y."/>
            <person name="Minx P."/>
            <person name="Janes D.E."/>
            <person name="Warren W.C."/>
            <person name="Edwards S.V."/>
            <person name="Valenzuela N."/>
        </authorList>
    </citation>
    <scope>NUCLEOTIDE SEQUENCE [LARGE SCALE GENOMIC DNA]</scope>
</reference>
<dbReference type="Ensembl" id="ENSCPBT00000035748.1">
    <property type="protein sequence ID" value="ENSCPBP00000030371.1"/>
    <property type="gene ID" value="ENSCPBG00000021376.1"/>
</dbReference>
<evidence type="ECO:0000256" key="8">
    <source>
        <dbReference type="SAM" id="MobiDB-lite"/>
    </source>
</evidence>
<protein>
    <submittedName>
        <fullName evidence="10">Corticotropin releasing hormone</fullName>
    </submittedName>
</protein>
<dbReference type="SMART" id="SM00039">
    <property type="entry name" value="CRF"/>
    <property type="match status" value="1"/>
</dbReference>
<evidence type="ECO:0000256" key="3">
    <source>
        <dbReference type="ARBA" id="ARBA00022525"/>
    </source>
</evidence>
<dbReference type="InterPro" id="IPR018446">
    <property type="entry name" value="Corticotropin-releasing_fac_CS"/>
</dbReference>
<accession>A0A8C3IBF4</accession>
<evidence type="ECO:0000256" key="4">
    <source>
        <dbReference type="ARBA" id="ARBA00022685"/>
    </source>
</evidence>
<evidence type="ECO:0000256" key="1">
    <source>
        <dbReference type="ARBA" id="ARBA00004613"/>
    </source>
</evidence>
<dbReference type="GO" id="GO:0051464">
    <property type="term" value="P:positive regulation of cortisol secretion"/>
    <property type="evidence" value="ECO:0007669"/>
    <property type="project" value="TreeGrafter"/>
</dbReference>
<dbReference type="GO" id="GO:0070093">
    <property type="term" value="P:negative regulation of glucagon secretion"/>
    <property type="evidence" value="ECO:0007669"/>
    <property type="project" value="TreeGrafter"/>
</dbReference>
<comment type="similarity">
    <text evidence="2">Belongs to the sauvagine/corticotropin-releasing factor/urotensin I family.</text>
</comment>
<evidence type="ECO:0000259" key="9">
    <source>
        <dbReference type="SMART" id="SM00039"/>
    </source>
</evidence>
<feature type="compositionally biased region" description="Basic and acidic residues" evidence="8">
    <location>
        <begin position="330"/>
        <end position="344"/>
    </location>
</feature>
<feature type="compositionally biased region" description="Low complexity" evidence="8">
    <location>
        <begin position="147"/>
        <end position="158"/>
    </location>
</feature>
<feature type="region of interest" description="Disordered" evidence="8">
    <location>
        <begin position="315"/>
        <end position="346"/>
    </location>
</feature>
<comment type="subcellular location">
    <subcellularLocation>
        <location evidence="1">Secreted</location>
    </subcellularLocation>
</comment>
<keyword evidence="5" id="KW-0372">Hormone</keyword>
<keyword evidence="6" id="KW-0732">Signal</keyword>
<organism evidence="10 11">
    <name type="scientific">Chrysemys picta bellii</name>
    <name type="common">Western painted turtle</name>
    <name type="synonym">Emys bellii</name>
    <dbReference type="NCBI Taxonomy" id="8478"/>
    <lineage>
        <taxon>Eukaryota</taxon>
        <taxon>Metazoa</taxon>
        <taxon>Chordata</taxon>
        <taxon>Craniata</taxon>
        <taxon>Vertebrata</taxon>
        <taxon>Euteleostomi</taxon>
        <taxon>Archelosauria</taxon>
        <taxon>Testudinata</taxon>
        <taxon>Testudines</taxon>
        <taxon>Cryptodira</taxon>
        <taxon>Durocryptodira</taxon>
        <taxon>Testudinoidea</taxon>
        <taxon>Emydidae</taxon>
        <taxon>Chrysemys</taxon>
    </lineage>
</organism>
<dbReference type="GO" id="GO:0032811">
    <property type="term" value="P:negative regulation of epinephrine secretion"/>
    <property type="evidence" value="ECO:0007669"/>
    <property type="project" value="TreeGrafter"/>
</dbReference>
<dbReference type="PROSITE" id="PS00511">
    <property type="entry name" value="CRF"/>
    <property type="match status" value="1"/>
</dbReference>
<keyword evidence="11" id="KW-1185">Reference proteome</keyword>
<dbReference type="GO" id="GO:0005615">
    <property type="term" value="C:extracellular space"/>
    <property type="evidence" value="ECO:0007669"/>
    <property type="project" value="TreeGrafter"/>
</dbReference>
<dbReference type="Pfam" id="PF00473">
    <property type="entry name" value="CRF"/>
    <property type="match status" value="1"/>
</dbReference>
<evidence type="ECO:0000313" key="11">
    <source>
        <dbReference type="Proteomes" id="UP000694380"/>
    </source>
</evidence>
<dbReference type="InterPro" id="IPR003620">
    <property type="entry name" value="Urocortin_CRF"/>
</dbReference>
<evidence type="ECO:0000256" key="6">
    <source>
        <dbReference type="ARBA" id="ARBA00022729"/>
    </source>
</evidence>
<keyword evidence="7" id="KW-0027">Amidation</keyword>
<feature type="region of interest" description="Disordered" evidence="8">
    <location>
        <begin position="110"/>
        <end position="199"/>
    </location>
</feature>